<reference evidence="2 3" key="1">
    <citation type="submission" date="2021-01" db="EMBL/GenBank/DDBJ databases">
        <title>WGS of actinomycetes isolated from Thailand.</title>
        <authorList>
            <person name="Thawai C."/>
        </authorList>
    </citation>
    <scope>NUCLEOTIDE SEQUENCE [LARGE SCALE GENOMIC DNA]</scope>
    <source>
        <strain evidence="2 3">LPG 2</strain>
    </source>
</reference>
<accession>A0ABS1M0D3</accession>
<gene>
    <name evidence="2" type="ORF">JK358_06935</name>
</gene>
<dbReference type="Proteomes" id="UP000602198">
    <property type="component" value="Unassembled WGS sequence"/>
</dbReference>
<protein>
    <submittedName>
        <fullName evidence="2">Lipase</fullName>
    </submittedName>
</protein>
<organism evidence="2 3">
    <name type="scientific">Nocardia acididurans</name>
    <dbReference type="NCBI Taxonomy" id="2802282"/>
    <lineage>
        <taxon>Bacteria</taxon>
        <taxon>Bacillati</taxon>
        <taxon>Actinomycetota</taxon>
        <taxon>Actinomycetes</taxon>
        <taxon>Mycobacteriales</taxon>
        <taxon>Nocardiaceae</taxon>
        <taxon>Nocardia</taxon>
    </lineage>
</organism>
<name>A0ABS1M0D3_9NOCA</name>
<evidence type="ECO:0000313" key="2">
    <source>
        <dbReference type="EMBL" id="MBL1074127.1"/>
    </source>
</evidence>
<dbReference type="Gene3D" id="1.10.260.130">
    <property type="match status" value="1"/>
</dbReference>
<proteinExistence type="predicted"/>
<sequence length="452" mass="48294">MIGCSAATAHAQPQDVATDESAPVSGALPGLDLPGFQQWLDQIVPPPSLPPAPDTPLVDGAHLSPELAALRAAAMPSAIGDGFVDDWPENLPDFAAGELIAWRDVTAVASGVLFVPVRQVVQLKYRTTDSDGSPSYAIATLVAPTGVWDGPWGRPVVVNNLPINSLGRDCNPSHTLAHGFSNKTNLADYIPPTTQLALLRGYAVLIPDHEGPRMAYAEPFVAGHAVLDSMRAVRNTLPEEFGDSRFGMIGYSGGAIATNGAVRLMEDYAPELRDVVVGAAMGGVPADYEILARSMNANLASGVFMAATFAIGRERPEILEQMNHLAQWAAVSVMKDTCMDTFALFGLLLLPIDIAATIPNPLQSDLARDIYSVTRMEGRKSPVPLYIYHGEQEFWVPPEGAKNLYAEQCALGANAVYRSVLGEHIIAAFIGYPESLLWLDARLRGEPAASEC</sequence>
<dbReference type="Gene3D" id="3.40.50.1820">
    <property type="entry name" value="alpha/beta hydrolase"/>
    <property type="match status" value="1"/>
</dbReference>
<evidence type="ECO:0000313" key="3">
    <source>
        <dbReference type="Proteomes" id="UP000602198"/>
    </source>
</evidence>
<dbReference type="Pfam" id="PF03583">
    <property type="entry name" value="LIP"/>
    <property type="match status" value="1"/>
</dbReference>
<comment type="caution">
    <text evidence="2">The sequence shown here is derived from an EMBL/GenBank/DDBJ whole genome shotgun (WGS) entry which is preliminary data.</text>
</comment>
<evidence type="ECO:0000256" key="1">
    <source>
        <dbReference type="SAM" id="MobiDB-lite"/>
    </source>
</evidence>
<keyword evidence="3" id="KW-1185">Reference proteome</keyword>
<dbReference type="SUPFAM" id="SSF53474">
    <property type="entry name" value="alpha/beta-Hydrolases"/>
    <property type="match status" value="1"/>
</dbReference>
<dbReference type="InterPro" id="IPR005152">
    <property type="entry name" value="Lipase_secreted"/>
</dbReference>
<feature type="region of interest" description="Disordered" evidence="1">
    <location>
        <begin position="1"/>
        <end position="24"/>
    </location>
</feature>
<dbReference type="EMBL" id="JAERRJ010000002">
    <property type="protein sequence ID" value="MBL1074127.1"/>
    <property type="molecule type" value="Genomic_DNA"/>
</dbReference>
<dbReference type="PANTHER" id="PTHR34853">
    <property type="match status" value="1"/>
</dbReference>
<dbReference type="PANTHER" id="PTHR34853:SF1">
    <property type="entry name" value="LIPASE 5"/>
    <property type="match status" value="1"/>
</dbReference>
<dbReference type="InterPro" id="IPR029058">
    <property type="entry name" value="AB_hydrolase_fold"/>
</dbReference>